<dbReference type="EMBL" id="LWGR01000021">
    <property type="protein sequence ID" value="KZM68127.1"/>
    <property type="molecule type" value="Genomic_DNA"/>
</dbReference>
<evidence type="ECO:0000256" key="1">
    <source>
        <dbReference type="SAM" id="MobiDB-lite"/>
    </source>
</evidence>
<gene>
    <name evidence="2" type="ORF">AWN90_09300</name>
</gene>
<proteinExistence type="predicted"/>
<protein>
    <submittedName>
        <fullName evidence="2">Uncharacterized protein</fullName>
    </submittedName>
</protein>
<feature type="compositionally biased region" description="Low complexity" evidence="1">
    <location>
        <begin position="55"/>
        <end position="69"/>
    </location>
</feature>
<sequence>MSQTAIPAARADATPITDAPTPDHTIYPGSDALSKYYPSPAQSRVGAGQTDNSPDVSVVDGSGVWRIGS</sequence>
<dbReference type="RefSeq" id="WP_067579458.1">
    <property type="nucleotide sequence ID" value="NZ_JABMCZ010000002.1"/>
</dbReference>
<evidence type="ECO:0000313" key="3">
    <source>
        <dbReference type="Proteomes" id="UP000076512"/>
    </source>
</evidence>
<reference evidence="2 3" key="1">
    <citation type="submission" date="2016-04" db="EMBL/GenBank/DDBJ databases">
        <authorList>
            <person name="Evans L.H."/>
            <person name="Alamgir A."/>
            <person name="Owens N."/>
            <person name="Weber N.D."/>
            <person name="Virtaneva K."/>
            <person name="Barbian K."/>
            <person name="Babar A."/>
            <person name="Rosenke K."/>
        </authorList>
    </citation>
    <scope>NUCLEOTIDE SEQUENCE [LARGE SCALE GENOMIC DNA]</scope>
    <source>
        <strain evidence="2 3">IFM 0406</strain>
    </source>
</reference>
<feature type="region of interest" description="Disordered" evidence="1">
    <location>
        <begin position="1"/>
        <end position="69"/>
    </location>
</feature>
<name>A0A164H1N4_9NOCA</name>
<dbReference type="AlphaFoldDB" id="A0A164H1N4"/>
<accession>A0A164H1N4</accession>
<evidence type="ECO:0000313" key="2">
    <source>
        <dbReference type="EMBL" id="KZM68127.1"/>
    </source>
</evidence>
<comment type="caution">
    <text evidence="2">The sequence shown here is derived from an EMBL/GenBank/DDBJ whole genome shotgun (WGS) entry which is preliminary data.</text>
</comment>
<dbReference type="Proteomes" id="UP000076512">
    <property type="component" value="Unassembled WGS sequence"/>
</dbReference>
<organism evidence="2 3">
    <name type="scientific">Nocardia terpenica</name>
    <dbReference type="NCBI Taxonomy" id="455432"/>
    <lineage>
        <taxon>Bacteria</taxon>
        <taxon>Bacillati</taxon>
        <taxon>Actinomycetota</taxon>
        <taxon>Actinomycetes</taxon>
        <taxon>Mycobacteriales</taxon>
        <taxon>Nocardiaceae</taxon>
        <taxon>Nocardia</taxon>
    </lineage>
</organism>
<dbReference type="STRING" id="455432.AWN90_09300"/>
<keyword evidence="3" id="KW-1185">Reference proteome</keyword>